<accession>A0A4C1Y167</accession>
<comment type="caution">
    <text evidence="1">The sequence shown here is derived from an EMBL/GenBank/DDBJ whole genome shotgun (WGS) entry which is preliminary data.</text>
</comment>
<sequence length="208" mass="23486">MEQNKGDEAAVFVTARWKRDITFIRQRRKTFGTGSTAARGRRNWIFSRVKFHSGHVNQIFRFMGILGHFSNPSPRSISEAQNYVDSSTGRALFGYVLRIKRLLSAIILVASCRDYMYSNTAFRSFPQIKKVRDGGERYARSRSRSAPVAGARTVTPASLAEFFLDESTGWSELVPRRRYRCARVRPPPAPPARAATPMCASVTAPHVR</sequence>
<evidence type="ECO:0000313" key="1">
    <source>
        <dbReference type="EMBL" id="GBP68145.1"/>
    </source>
</evidence>
<dbReference type="EMBL" id="BGZK01001002">
    <property type="protein sequence ID" value="GBP68145.1"/>
    <property type="molecule type" value="Genomic_DNA"/>
</dbReference>
<proteinExistence type="predicted"/>
<reference evidence="1 2" key="1">
    <citation type="journal article" date="2019" name="Commun. Biol.">
        <title>The bagworm genome reveals a unique fibroin gene that provides high tensile strength.</title>
        <authorList>
            <person name="Kono N."/>
            <person name="Nakamura H."/>
            <person name="Ohtoshi R."/>
            <person name="Tomita M."/>
            <person name="Numata K."/>
            <person name="Arakawa K."/>
        </authorList>
    </citation>
    <scope>NUCLEOTIDE SEQUENCE [LARGE SCALE GENOMIC DNA]</scope>
</reference>
<organism evidence="1 2">
    <name type="scientific">Eumeta variegata</name>
    <name type="common">Bagworm moth</name>
    <name type="synonym">Eumeta japonica</name>
    <dbReference type="NCBI Taxonomy" id="151549"/>
    <lineage>
        <taxon>Eukaryota</taxon>
        <taxon>Metazoa</taxon>
        <taxon>Ecdysozoa</taxon>
        <taxon>Arthropoda</taxon>
        <taxon>Hexapoda</taxon>
        <taxon>Insecta</taxon>
        <taxon>Pterygota</taxon>
        <taxon>Neoptera</taxon>
        <taxon>Endopterygota</taxon>
        <taxon>Lepidoptera</taxon>
        <taxon>Glossata</taxon>
        <taxon>Ditrysia</taxon>
        <taxon>Tineoidea</taxon>
        <taxon>Psychidae</taxon>
        <taxon>Oiketicinae</taxon>
        <taxon>Eumeta</taxon>
    </lineage>
</organism>
<gene>
    <name evidence="1" type="ORF">EVAR_46308_1</name>
</gene>
<keyword evidence="2" id="KW-1185">Reference proteome</keyword>
<dbReference type="AlphaFoldDB" id="A0A4C1Y167"/>
<protein>
    <submittedName>
        <fullName evidence="1">Uncharacterized protein</fullName>
    </submittedName>
</protein>
<name>A0A4C1Y167_EUMVA</name>
<dbReference type="Proteomes" id="UP000299102">
    <property type="component" value="Unassembled WGS sequence"/>
</dbReference>
<evidence type="ECO:0000313" key="2">
    <source>
        <dbReference type="Proteomes" id="UP000299102"/>
    </source>
</evidence>